<evidence type="ECO:0000259" key="3">
    <source>
        <dbReference type="PROSITE" id="PS51194"/>
    </source>
</evidence>
<accession>Q52PN4</accession>
<dbReference type="OrthoDB" id="2514at10239"/>
<dbReference type="InterPro" id="IPR000330">
    <property type="entry name" value="SNF2_N"/>
</dbReference>
<dbReference type="InterPro" id="IPR049730">
    <property type="entry name" value="SNF2/RAD54-like_C"/>
</dbReference>
<keyword evidence="5" id="KW-1185">Reference proteome</keyword>
<dbReference type="EMBL" id="AY986977">
    <property type="protein sequence ID" value="AAX84879.1"/>
    <property type="molecule type" value="Genomic_DNA"/>
</dbReference>
<dbReference type="Proteomes" id="UP000001305">
    <property type="component" value="Segment"/>
</dbReference>
<feature type="region of interest" description="Disordered" evidence="2">
    <location>
        <begin position="9"/>
        <end position="36"/>
    </location>
</feature>
<keyword evidence="4" id="KW-0347">Helicase</keyword>
<name>Q52PN4_9CAUD</name>
<dbReference type="GO" id="GO:0004386">
    <property type="term" value="F:helicase activity"/>
    <property type="evidence" value="ECO:0007669"/>
    <property type="project" value="UniProtKB-KW"/>
</dbReference>
<dbReference type="CDD" id="cd18793">
    <property type="entry name" value="SF2_C_SNF"/>
    <property type="match status" value="1"/>
</dbReference>
<evidence type="ECO:0000313" key="4">
    <source>
        <dbReference type="EMBL" id="AAX84879.1"/>
    </source>
</evidence>
<dbReference type="PANTHER" id="PTHR45766">
    <property type="entry name" value="DNA ANNEALING HELICASE AND ENDONUCLEASE ZRANB3 FAMILY MEMBER"/>
    <property type="match status" value="1"/>
</dbReference>
<dbReference type="GeneID" id="5076619"/>
<dbReference type="SMART" id="SM00487">
    <property type="entry name" value="DEXDc"/>
    <property type="match status" value="1"/>
</dbReference>
<dbReference type="Pfam" id="PF00176">
    <property type="entry name" value="SNF2-rel_dom"/>
    <property type="match status" value="1"/>
</dbReference>
<sequence length="587" mass="66089">MKWLKHLKAGLKTGSTEPDKSQANSTKLSKDPSGSINHQVECSEALERRIAYLCGDRSSLDWKSRLKAASQLLSSLKVSVQLGMQAELQPSLWGKTTYGFFKSTPQLWQRSDMTLRVPFSEYAWPMANKNHKPFDHQKRTAVFLLQNKRAYNFSDLGTGKTLSHLWCADFLMVNEKIKKVLIIGPLSTLKSVWGREIFLNFPHRRYSIAHGTQPERLAALRAKVEFVITNHDAVTIPVVEGEIIKQIKSGEIGLVIIDELTAYKKHTTKRSKAMQRIANACGDKVGVHGITGAPTPNRATEAFGQAKVVNPKNRHLPRYYKQFQMMVEYQVGPYLWLPHEGANEIANKILQPAIRFKRDDCIDIPDCQYITQVVEFTPEQKKMYEKMKSDLLVEYEAGEITAVNAAVKAMKLLQIASGAVKDDEGRIVKVDASTREDALWEIFEGTGETKLVIFAAFRATIDHLVGYFQDRNVKVATINGDVPHALRAKHVQDFQDSDLQVLIIQPQSSAHGITLTASCTIVWYSLVPSGEIYVQANGRITRAGQSRKQTIYHLIGCRPERHVLDILEGKVSTSQNLLEMFELLKDS</sequence>
<feature type="domain" description="Helicase C-terminal" evidence="3">
    <location>
        <begin position="434"/>
        <end position="585"/>
    </location>
</feature>
<dbReference type="SMART" id="SM00490">
    <property type="entry name" value="HELICc"/>
    <property type="match status" value="1"/>
</dbReference>
<dbReference type="SUPFAM" id="SSF52540">
    <property type="entry name" value="P-loop containing nucleoside triphosphate hydrolases"/>
    <property type="match status" value="2"/>
</dbReference>
<dbReference type="KEGG" id="vg:5076619"/>
<feature type="compositionally biased region" description="Polar residues" evidence="2">
    <location>
        <begin position="13"/>
        <end position="36"/>
    </location>
</feature>
<dbReference type="GO" id="GO:0031297">
    <property type="term" value="P:replication fork processing"/>
    <property type="evidence" value="ECO:0007669"/>
    <property type="project" value="TreeGrafter"/>
</dbReference>
<evidence type="ECO:0000256" key="1">
    <source>
        <dbReference type="ARBA" id="ARBA00022801"/>
    </source>
</evidence>
<dbReference type="InterPro" id="IPR027417">
    <property type="entry name" value="P-loop_NTPase"/>
</dbReference>
<dbReference type="PROSITE" id="PS51194">
    <property type="entry name" value="HELICASE_CTER"/>
    <property type="match status" value="1"/>
</dbReference>
<dbReference type="Gene3D" id="3.40.50.300">
    <property type="entry name" value="P-loop containing nucleotide triphosphate hydrolases"/>
    <property type="match status" value="1"/>
</dbReference>
<reference evidence="4 5" key="1">
    <citation type="submission" date="2005-03" db="EMBL/GenBank/DDBJ databases">
        <title>Sequencing of bacteriophage Xp15 from Xanthomonas campestris pv. pelargonii and identification of the lysis genes.</title>
        <authorList>
            <person name="Ramadugu C."/>
            <person name="Gabriel D.W."/>
        </authorList>
    </citation>
    <scope>NUCLEOTIDE SEQUENCE [LARGE SCALE GENOMIC DNA]</scope>
</reference>
<keyword evidence="1" id="KW-0378">Hydrolase</keyword>
<dbReference type="Gene3D" id="3.40.50.10810">
    <property type="entry name" value="Tandem AAA-ATPase domain"/>
    <property type="match status" value="1"/>
</dbReference>
<proteinExistence type="predicted"/>
<dbReference type="Pfam" id="PF00271">
    <property type="entry name" value="Helicase_C"/>
    <property type="match status" value="1"/>
</dbReference>
<dbReference type="InterPro" id="IPR014001">
    <property type="entry name" value="Helicase_ATP-bd"/>
</dbReference>
<dbReference type="InterPro" id="IPR038718">
    <property type="entry name" value="SNF2-like_sf"/>
</dbReference>
<evidence type="ECO:0000313" key="5">
    <source>
        <dbReference type="Proteomes" id="UP000001305"/>
    </source>
</evidence>
<organism evidence="4 5">
    <name type="scientific">Xanthomonas phage Xp15</name>
    <dbReference type="NCBI Taxonomy" id="322855"/>
    <lineage>
        <taxon>Viruses</taxon>
        <taxon>Duplodnaviria</taxon>
        <taxon>Heunggongvirae</taxon>
        <taxon>Uroviricota</taxon>
        <taxon>Caudoviricetes</taxon>
        <taxon>Alachuavirus</taxon>
        <taxon>Alachuavirus Xp15</taxon>
    </lineage>
</organism>
<dbReference type="GO" id="GO:0006281">
    <property type="term" value="P:DNA repair"/>
    <property type="evidence" value="ECO:0007669"/>
    <property type="project" value="TreeGrafter"/>
</dbReference>
<dbReference type="InterPro" id="IPR001650">
    <property type="entry name" value="Helicase_C-like"/>
</dbReference>
<dbReference type="GO" id="GO:0016787">
    <property type="term" value="F:hydrolase activity"/>
    <property type="evidence" value="ECO:0007669"/>
    <property type="project" value="UniProtKB-KW"/>
</dbReference>
<dbReference type="RefSeq" id="YP_239310.1">
    <property type="nucleotide sequence ID" value="NC_007024.1"/>
</dbReference>
<dbReference type="PANTHER" id="PTHR45766:SF6">
    <property type="entry name" value="SWI_SNF-RELATED MATRIX-ASSOCIATED ACTIN-DEPENDENT REGULATOR OF CHROMATIN SUBFAMILY A-LIKE PROTEIN 1"/>
    <property type="match status" value="1"/>
</dbReference>
<dbReference type="GO" id="GO:0005524">
    <property type="term" value="F:ATP binding"/>
    <property type="evidence" value="ECO:0007669"/>
    <property type="project" value="InterPro"/>
</dbReference>
<protein>
    <submittedName>
        <fullName evidence="4">Possible DNA helicase</fullName>
    </submittedName>
</protein>
<keyword evidence="4" id="KW-0067">ATP-binding</keyword>
<evidence type="ECO:0000256" key="2">
    <source>
        <dbReference type="SAM" id="MobiDB-lite"/>
    </source>
</evidence>
<keyword evidence="4" id="KW-0547">Nucleotide-binding</keyword>